<evidence type="ECO:0000313" key="2">
    <source>
        <dbReference type="EMBL" id="GAG20469.1"/>
    </source>
</evidence>
<name>X0VQ43_9ZZZZ</name>
<dbReference type="AlphaFoldDB" id="X0VQ43"/>
<feature type="region of interest" description="Disordered" evidence="1">
    <location>
        <begin position="63"/>
        <end position="95"/>
    </location>
</feature>
<gene>
    <name evidence="2" type="ORF">S01H1_52981</name>
</gene>
<sequence>GELGHTNTKNIKTKDGSVVVRQKEDKPTNEVSDATVDIEKIKGSGVSKQSIVAVAKRVEAQSNPVGPMAKDSSPADEPFVIVKPPKDIEPKTTTKQKNISKVKKVGDTIIVDGLEDVRKLKPDKDDSYDTQVATKDESGAIIMKVKEVAKTEDSKPKKTEKPKVVKVTKKKAKKKVTKKKTSKKKNS</sequence>
<feature type="non-terminal residue" evidence="2">
    <location>
        <position position="1"/>
    </location>
</feature>
<accession>X0VQ43</accession>
<feature type="compositionally biased region" description="Basic and acidic residues" evidence="1">
    <location>
        <begin position="149"/>
        <end position="163"/>
    </location>
</feature>
<proteinExistence type="predicted"/>
<organism evidence="2">
    <name type="scientific">marine sediment metagenome</name>
    <dbReference type="NCBI Taxonomy" id="412755"/>
    <lineage>
        <taxon>unclassified sequences</taxon>
        <taxon>metagenomes</taxon>
        <taxon>ecological metagenomes</taxon>
    </lineage>
</organism>
<dbReference type="EMBL" id="BARS01034279">
    <property type="protein sequence ID" value="GAG20469.1"/>
    <property type="molecule type" value="Genomic_DNA"/>
</dbReference>
<reference evidence="2" key="1">
    <citation type="journal article" date="2014" name="Front. Microbiol.">
        <title>High frequency of phylogenetically diverse reductive dehalogenase-homologous genes in deep subseafloor sedimentary metagenomes.</title>
        <authorList>
            <person name="Kawai M."/>
            <person name="Futagami T."/>
            <person name="Toyoda A."/>
            <person name="Takaki Y."/>
            <person name="Nishi S."/>
            <person name="Hori S."/>
            <person name="Arai W."/>
            <person name="Tsubouchi T."/>
            <person name="Morono Y."/>
            <person name="Uchiyama I."/>
            <person name="Ito T."/>
            <person name="Fujiyama A."/>
            <person name="Inagaki F."/>
            <person name="Takami H."/>
        </authorList>
    </citation>
    <scope>NUCLEOTIDE SEQUENCE</scope>
    <source>
        <strain evidence="2">Expedition CK06-06</strain>
    </source>
</reference>
<protein>
    <submittedName>
        <fullName evidence="2">Uncharacterized protein</fullName>
    </submittedName>
</protein>
<comment type="caution">
    <text evidence="2">The sequence shown here is derived from an EMBL/GenBank/DDBJ whole genome shotgun (WGS) entry which is preliminary data.</text>
</comment>
<feature type="compositionally biased region" description="Basic residues" evidence="1">
    <location>
        <begin position="164"/>
        <end position="187"/>
    </location>
</feature>
<evidence type="ECO:0000256" key="1">
    <source>
        <dbReference type="SAM" id="MobiDB-lite"/>
    </source>
</evidence>
<feature type="region of interest" description="Disordered" evidence="1">
    <location>
        <begin position="149"/>
        <end position="187"/>
    </location>
</feature>